<name>A0A7J9RWD7_METMI</name>
<dbReference type="RefSeq" id="WP_375782363.1">
    <property type="nucleotide sequence ID" value="NZ_JACHIQ010000001.1"/>
</dbReference>
<comment type="caution">
    <text evidence="2">The sequence shown here is derived from an EMBL/GenBank/DDBJ whole genome shotgun (WGS) entry which is preliminary data.</text>
</comment>
<sequence>VTMYANDTASNKVNKTVSFTVDTVNPEVTVNTPVNGTTFTSSSAAINVTANDSLSNVSSVIAKIGSVRNVTLSFDGEYYTGNTGTLSNGNYEITIIATDLAGNVNLGENVSISIAVPSSSSRSSGNHYSSDLSEGITSSVIKNAISDSDVVYGNSIDGDYAEELRENLYNAEGYEIDRNTIIVGGPNANVLAEKYDSEFGVSITNDYPGENRGVIQIQNIQVHVGNFIKTYQVIYIAGSDRYGTQAALEYFKTLDELPSEPITVKWTANGPVLVE</sequence>
<evidence type="ECO:0000259" key="1">
    <source>
        <dbReference type="Pfam" id="PF05124"/>
    </source>
</evidence>
<evidence type="ECO:0000313" key="3">
    <source>
        <dbReference type="Proteomes" id="UP000584706"/>
    </source>
</evidence>
<dbReference type="EMBL" id="JACHIQ010000001">
    <property type="protein sequence ID" value="MBB6066511.1"/>
    <property type="molecule type" value="Genomic_DNA"/>
</dbReference>
<reference evidence="2 3" key="1">
    <citation type="submission" date="2020-08" db="EMBL/GenBank/DDBJ databases">
        <title>Genomic Encyclopedia of Type Strains, Phase IV (KMG-V): Genome sequencing to study the core and pangenomes of soil and plant-associated prokaryotes.</title>
        <authorList>
            <person name="Whitman W."/>
        </authorList>
    </citation>
    <scope>NUCLEOTIDE SEQUENCE [LARGE SCALE GENOMIC DNA]</scope>
    <source>
        <strain evidence="2 3">DSM 7078</strain>
    </source>
</reference>
<proteinExistence type="predicted"/>
<organism evidence="2 3">
    <name type="scientific">Methanococcus maripaludis</name>
    <name type="common">Methanococcus deltae</name>
    <dbReference type="NCBI Taxonomy" id="39152"/>
    <lineage>
        <taxon>Archaea</taxon>
        <taxon>Methanobacteriati</taxon>
        <taxon>Methanobacteriota</taxon>
        <taxon>Methanomada group</taxon>
        <taxon>Methanococci</taxon>
        <taxon>Methanococcales</taxon>
        <taxon>Methanococcaceae</taxon>
        <taxon>Methanococcus</taxon>
    </lineage>
</organism>
<dbReference type="AlphaFoldDB" id="A0A7J9RWD7"/>
<dbReference type="Pfam" id="PF17957">
    <property type="entry name" value="Big_7"/>
    <property type="match status" value="1"/>
</dbReference>
<accession>A0A7J9RWD7</accession>
<dbReference type="InterPro" id="IPR013783">
    <property type="entry name" value="Ig-like_fold"/>
</dbReference>
<protein>
    <recommendedName>
        <fullName evidence="1">S-layer protein outer domain-containing protein</fullName>
    </recommendedName>
</protein>
<dbReference type="InterPro" id="IPR022651">
    <property type="entry name" value="S_layer_C"/>
</dbReference>
<dbReference type="Pfam" id="PF05124">
    <property type="entry name" value="S_layer_C"/>
    <property type="match status" value="1"/>
</dbReference>
<feature type="domain" description="S-layer protein outer" evidence="1">
    <location>
        <begin position="176"/>
        <end position="249"/>
    </location>
</feature>
<dbReference type="Gene3D" id="2.60.40.10">
    <property type="entry name" value="Immunoglobulins"/>
    <property type="match status" value="1"/>
</dbReference>
<evidence type="ECO:0000313" key="2">
    <source>
        <dbReference type="EMBL" id="MBB6066511.1"/>
    </source>
</evidence>
<feature type="non-terminal residue" evidence="2">
    <location>
        <position position="1"/>
    </location>
</feature>
<gene>
    <name evidence="2" type="ORF">HNP97_000001</name>
</gene>
<dbReference type="Proteomes" id="UP000584706">
    <property type="component" value="Unassembled WGS sequence"/>
</dbReference>